<keyword evidence="3" id="KW-1185">Reference proteome</keyword>
<dbReference type="EMBL" id="PXYI01000003">
    <property type="protein sequence ID" value="PSJ40562.1"/>
    <property type="molecule type" value="Genomic_DNA"/>
</dbReference>
<dbReference type="AlphaFoldDB" id="A0A2P7QRH3"/>
<dbReference type="Proteomes" id="UP000241167">
    <property type="component" value="Unassembled WGS sequence"/>
</dbReference>
<dbReference type="Pfam" id="PF00144">
    <property type="entry name" value="Beta-lactamase"/>
    <property type="match status" value="1"/>
</dbReference>
<proteinExistence type="predicted"/>
<gene>
    <name evidence="2" type="ORF">C7I55_09555</name>
</gene>
<organism evidence="2 3">
    <name type="scientific">Allosphingosinicella deserti</name>
    <dbReference type="NCBI Taxonomy" id="2116704"/>
    <lineage>
        <taxon>Bacteria</taxon>
        <taxon>Pseudomonadati</taxon>
        <taxon>Pseudomonadota</taxon>
        <taxon>Alphaproteobacteria</taxon>
        <taxon>Sphingomonadales</taxon>
        <taxon>Sphingomonadaceae</taxon>
        <taxon>Allosphingosinicella</taxon>
    </lineage>
</organism>
<feature type="domain" description="Beta-lactamase-related" evidence="1">
    <location>
        <begin position="77"/>
        <end position="425"/>
    </location>
</feature>
<dbReference type="InterPro" id="IPR001466">
    <property type="entry name" value="Beta-lactam-related"/>
</dbReference>
<dbReference type="OrthoDB" id="9808046at2"/>
<name>A0A2P7QRH3_9SPHN</name>
<reference evidence="2 3" key="1">
    <citation type="submission" date="2018-03" db="EMBL/GenBank/DDBJ databases">
        <title>The draft genome of Sphingosinicella sp. GL-C-18.</title>
        <authorList>
            <person name="Liu L."/>
            <person name="Li L."/>
            <person name="Liang L."/>
            <person name="Zhang X."/>
            <person name="Wang T."/>
        </authorList>
    </citation>
    <scope>NUCLEOTIDE SEQUENCE [LARGE SCALE GENOMIC DNA]</scope>
    <source>
        <strain evidence="2 3">GL-C-18</strain>
    </source>
</reference>
<evidence type="ECO:0000313" key="3">
    <source>
        <dbReference type="Proteomes" id="UP000241167"/>
    </source>
</evidence>
<dbReference type="InterPro" id="IPR012338">
    <property type="entry name" value="Beta-lactam/transpept-like"/>
</dbReference>
<dbReference type="SUPFAM" id="SSF56601">
    <property type="entry name" value="beta-lactamase/transpeptidase-like"/>
    <property type="match status" value="1"/>
</dbReference>
<dbReference type="Gene3D" id="3.40.710.10">
    <property type="entry name" value="DD-peptidase/beta-lactamase superfamily"/>
    <property type="match status" value="1"/>
</dbReference>
<dbReference type="InterPro" id="IPR050491">
    <property type="entry name" value="AmpC-like"/>
</dbReference>
<protein>
    <submittedName>
        <fullName evidence="2">Penicillin-binding protein</fullName>
    </submittedName>
</protein>
<accession>A0A2P7QRH3</accession>
<dbReference type="PANTHER" id="PTHR46825">
    <property type="entry name" value="D-ALANYL-D-ALANINE-CARBOXYPEPTIDASE/ENDOPEPTIDASE AMPH"/>
    <property type="match status" value="1"/>
</dbReference>
<evidence type="ECO:0000313" key="2">
    <source>
        <dbReference type="EMBL" id="PSJ40562.1"/>
    </source>
</evidence>
<dbReference type="PANTHER" id="PTHR46825:SF9">
    <property type="entry name" value="BETA-LACTAMASE-RELATED DOMAIN-CONTAINING PROTEIN"/>
    <property type="match status" value="1"/>
</dbReference>
<sequence length="539" mass="58282">MARSAHRGEGGSVAILPIGIGARLCRGLRFKDRILDGVRGRDEVRFTKFVVAGLLAVFTLPANAADRAKIAAAVPEIDRIFERFQKESHAPGLVYGIVADGQLVHVKGFGVQDLGAKRPVTADSLFRIASMSKAFTALAILKLRDEGKLSLDALAETYVPELKAWKYPTADSPRIRVRDLLSHAGGFVTDDPWGDRQQVISEAEFTAMLKTGVPYTRAPQTAFEYSNFGYALLGRIVTNVSGLPYDQYIARTIQRPLGMTSTSYDVPASPMERRAIGYRWENDAWAEEPTMRHGVFGAMGGVQTSANDYARWMGFLLSAWPPRDDREAGPVKRATLREMALGSNFARLRQRFGSTPVTQAAAYGMGLIAAEDPDLGNTLSHGGGYPGYGSHMLLLTDQGVGIFVFSNRTYNGGSGAAWDAAVALHRAGAIPKRTLPVSAALTAGYRAAGAMFGAGSVEPARAQLAMNFLMDRSADNWARELKSVKAEVGECRTESPVTPTGALAGTFRWQCDKGALEGQVLLAPTNPATIQAFRYTILR</sequence>
<comment type="caution">
    <text evidence="2">The sequence shown here is derived from an EMBL/GenBank/DDBJ whole genome shotgun (WGS) entry which is preliminary data.</text>
</comment>
<evidence type="ECO:0000259" key="1">
    <source>
        <dbReference type="Pfam" id="PF00144"/>
    </source>
</evidence>